<organism evidence="2 3">
    <name type="scientific">Bergeriella denitrificans</name>
    <name type="common">Neisseria denitrificans</name>
    <dbReference type="NCBI Taxonomy" id="494"/>
    <lineage>
        <taxon>Bacteria</taxon>
        <taxon>Pseudomonadati</taxon>
        <taxon>Pseudomonadota</taxon>
        <taxon>Betaproteobacteria</taxon>
        <taxon>Neisseriales</taxon>
        <taxon>Neisseriaceae</taxon>
        <taxon>Bergeriella</taxon>
    </lineage>
</organism>
<evidence type="ECO:0000256" key="1">
    <source>
        <dbReference type="SAM" id="SignalP"/>
    </source>
</evidence>
<keyword evidence="3" id="KW-1185">Reference proteome</keyword>
<sequence>MKRLNILAAAAALSACGTLPEAAPQQAMVGMANPASEFCVRQGGTLLPQKDAEGNEYALCRLPDGQVVEEWAYFRAHAR</sequence>
<feature type="signal peptide" evidence="1">
    <location>
        <begin position="1"/>
        <end position="22"/>
    </location>
</feature>
<feature type="chain" id="PRO_5016821641" evidence="1">
    <location>
        <begin position="23"/>
        <end position="79"/>
    </location>
</feature>
<gene>
    <name evidence="2" type="ORF">NCTC10295_00346</name>
</gene>
<dbReference type="RefSeq" id="WP_172459264.1">
    <property type="nucleotide sequence ID" value="NZ_CP181246.1"/>
</dbReference>
<dbReference type="Proteomes" id="UP000254651">
    <property type="component" value="Unassembled WGS sequence"/>
</dbReference>
<dbReference type="AlphaFoldDB" id="A0A378UE71"/>
<keyword evidence="1" id="KW-0732">Signal</keyword>
<dbReference type="PANTHER" id="PTHR38008:SF2">
    <property type="entry name" value="HEMOLYSIN"/>
    <property type="match status" value="1"/>
</dbReference>
<accession>A0A378UE71</accession>
<name>A0A378UE71_BERDE</name>
<protein>
    <submittedName>
        <fullName evidence="2">Hemolysin</fullName>
    </submittedName>
</protein>
<proteinExistence type="predicted"/>
<reference evidence="2 3" key="1">
    <citation type="submission" date="2018-06" db="EMBL/GenBank/DDBJ databases">
        <authorList>
            <consortium name="Pathogen Informatics"/>
            <person name="Doyle S."/>
        </authorList>
    </citation>
    <scope>NUCLEOTIDE SEQUENCE [LARGE SCALE GENOMIC DNA]</scope>
    <source>
        <strain evidence="2 3">NCTC10295</strain>
    </source>
</reference>
<dbReference type="PANTHER" id="PTHR38008">
    <property type="entry name" value="HEMOLYSIN-RELATED"/>
    <property type="match status" value="1"/>
</dbReference>
<dbReference type="EMBL" id="UGQS01000001">
    <property type="protein sequence ID" value="STZ75605.1"/>
    <property type="molecule type" value="Genomic_DNA"/>
</dbReference>
<evidence type="ECO:0000313" key="2">
    <source>
        <dbReference type="EMBL" id="STZ75605.1"/>
    </source>
</evidence>
<dbReference type="InterPro" id="IPR005590">
    <property type="entry name" value="DUF333"/>
</dbReference>
<dbReference type="Pfam" id="PF03891">
    <property type="entry name" value="DUF333"/>
    <property type="match status" value="1"/>
</dbReference>
<dbReference type="PROSITE" id="PS51257">
    <property type="entry name" value="PROKAR_LIPOPROTEIN"/>
    <property type="match status" value="1"/>
</dbReference>
<evidence type="ECO:0000313" key="3">
    <source>
        <dbReference type="Proteomes" id="UP000254651"/>
    </source>
</evidence>